<evidence type="ECO:0008006" key="6">
    <source>
        <dbReference type="Google" id="ProtNLM"/>
    </source>
</evidence>
<name>A0ABQ9I5T5_9NEOP</name>
<dbReference type="InterPro" id="IPR050863">
    <property type="entry name" value="CenT-Element_Derived"/>
</dbReference>
<evidence type="ECO:0000259" key="2">
    <source>
        <dbReference type="Pfam" id="PF03184"/>
    </source>
</evidence>
<feature type="domain" description="HTH psq-type" evidence="3">
    <location>
        <begin position="5"/>
        <end position="57"/>
    </location>
</feature>
<evidence type="ECO:0000313" key="4">
    <source>
        <dbReference type="EMBL" id="KAJ8891655.1"/>
    </source>
</evidence>
<dbReference type="Gene3D" id="1.10.10.60">
    <property type="entry name" value="Homeodomain-like"/>
    <property type="match status" value="1"/>
</dbReference>
<dbReference type="EMBL" id="JARBHB010000002">
    <property type="protein sequence ID" value="KAJ8891655.1"/>
    <property type="molecule type" value="Genomic_DNA"/>
</dbReference>
<evidence type="ECO:0000259" key="3">
    <source>
        <dbReference type="Pfam" id="PF04218"/>
    </source>
</evidence>
<dbReference type="Pfam" id="PF04218">
    <property type="entry name" value="CENP-B_N"/>
    <property type="match status" value="1"/>
</dbReference>
<dbReference type="Pfam" id="PF03184">
    <property type="entry name" value="DDE_1"/>
    <property type="match status" value="1"/>
</dbReference>
<dbReference type="InterPro" id="IPR009057">
    <property type="entry name" value="Homeodomain-like_sf"/>
</dbReference>
<protein>
    <recommendedName>
        <fullName evidence="6">HTH CENPB-type domain-containing protein</fullName>
    </recommendedName>
</protein>
<accession>A0ABQ9I5T5</accession>
<evidence type="ECO:0000256" key="1">
    <source>
        <dbReference type="ARBA" id="ARBA00004123"/>
    </source>
</evidence>
<dbReference type="PANTHER" id="PTHR19303">
    <property type="entry name" value="TRANSPOSON"/>
    <property type="match status" value="1"/>
</dbReference>
<dbReference type="Proteomes" id="UP001159363">
    <property type="component" value="Chromosome 2"/>
</dbReference>
<keyword evidence="5" id="KW-1185">Reference proteome</keyword>
<evidence type="ECO:0000313" key="5">
    <source>
        <dbReference type="Proteomes" id="UP001159363"/>
    </source>
</evidence>
<feature type="domain" description="DDE-1" evidence="2">
    <location>
        <begin position="161"/>
        <end position="327"/>
    </location>
</feature>
<gene>
    <name evidence="4" type="ORF">PR048_004183</name>
</gene>
<dbReference type="InterPro" id="IPR007889">
    <property type="entry name" value="HTH_Psq"/>
</dbReference>
<proteinExistence type="predicted"/>
<dbReference type="InterPro" id="IPR004875">
    <property type="entry name" value="DDE_SF_endonuclease_dom"/>
</dbReference>
<comment type="subcellular location">
    <subcellularLocation>
        <location evidence="1">Nucleus</location>
    </subcellularLocation>
</comment>
<sequence>MIASKKRQTFSLAEKLNLIKHVDSNPGRTRTAIARDLEIPVTTLNRIISNHDTIIKECSTRSTTVKKMHGGKYEEVNERLLEWFRKARSQNVPVNDLNPSNGWKDRFKKRTGIVYKTVSGEGASVDESVTDNWKMTVLPFLLQEYSAKDVFNVDECGKRSKERGTIPLGVNKDDSEKLPPLVIGKAAKPTCFKNIKSLPCRYESNQNAWMNCKIFLQYLHFLDVKMGVQNRKIILFLDHCSAHPTETNVLRNTRIEFLPPNTTACLQPMDQGIIKNFKHHFRSRLYKTFLRDLEATKALKKISLLTAMYMTAASWTSMPQSVIANCFRKTGFTHASVSFTTTGDEVEMLVPSDEWGTLQTKLEFSSTVDEHISVNDDTLPSHRRRKEAAKFLCGYREEGEGWVLASYCLGVVSTCVYKLL</sequence>
<organism evidence="4 5">
    <name type="scientific">Dryococelus australis</name>
    <dbReference type="NCBI Taxonomy" id="614101"/>
    <lineage>
        <taxon>Eukaryota</taxon>
        <taxon>Metazoa</taxon>
        <taxon>Ecdysozoa</taxon>
        <taxon>Arthropoda</taxon>
        <taxon>Hexapoda</taxon>
        <taxon>Insecta</taxon>
        <taxon>Pterygota</taxon>
        <taxon>Neoptera</taxon>
        <taxon>Polyneoptera</taxon>
        <taxon>Phasmatodea</taxon>
        <taxon>Verophasmatodea</taxon>
        <taxon>Anareolatae</taxon>
        <taxon>Phasmatidae</taxon>
        <taxon>Eurycanthinae</taxon>
        <taxon>Dryococelus</taxon>
    </lineage>
</organism>
<comment type="caution">
    <text evidence="4">The sequence shown here is derived from an EMBL/GenBank/DDBJ whole genome shotgun (WGS) entry which is preliminary data.</text>
</comment>
<dbReference type="SUPFAM" id="SSF46689">
    <property type="entry name" value="Homeodomain-like"/>
    <property type="match status" value="2"/>
</dbReference>
<reference evidence="4 5" key="1">
    <citation type="submission" date="2023-02" db="EMBL/GenBank/DDBJ databases">
        <title>LHISI_Scaffold_Assembly.</title>
        <authorList>
            <person name="Stuart O.P."/>
            <person name="Cleave R."/>
            <person name="Magrath M.J.L."/>
            <person name="Mikheyev A.S."/>
        </authorList>
    </citation>
    <scope>NUCLEOTIDE SEQUENCE [LARGE SCALE GENOMIC DNA]</scope>
    <source>
        <strain evidence="4">Daus_M_001</strain>
        <tissue evidence="4">Leg muscle</tissue>
    </source>
</reference>
<dbReference type="PANTHER" id="PTHR19303:SF73">
    <property type="entry name" value="PROTEIN PDC2"/>
    <property type="match status" value="1"/>
</dbReference>